<sequence length="75" mass="7447">MPIEIRELVIRATVDPAAGGGGGGGPGNCGLPAGKDGQDQGGAPGAHADSAPADGDLVQACVREVMRILERKGER</sequence>
<dbReference type="InterPro" id="IPR045459">
    <property type="entry name" value="DUF5908"/>
</dbReference>
<reference evidence="2" key="1">
    <citation type="submission" date="2024-06" db="EMBL/GenBank/DDBJ databases">
        <authorList>
            <person name="Li S."/>
        </authorList>
    </citation>
    <scope>NUCLEOTIDE SEQUENCE</scope>
    <source>
        <strain evidence="2">SR10</strain>
    </source>
</reference>
<organism evidence="2">
    <name type="scientific">Lysobacter firmicutimachus</name>
    <dbReference type="NCBI Taxonomy" id="1792846"/>
    <lineage>
        <taxon>Bacteria</taxon>
        <taxon>Pseudomonadati</taxon>
        <taxon>Pseudomonadota</taxon>
        <taxon>Gammaproteobacteria</taxon>
        <taxon>Lysobacterales</taxon>
        <taxon>Lysobacteraceae</taxon>
        <taxon>Lysobacter</taxon>
    </lineage>
</organism>
<accession>A0AAU8MT12</accession>
<feature type="compositionally biased region" description="Gly residues" evidence="1">
    <location>
        <begin position="18"/>
        <end position="28"/>
    </location>
</feature>
<dbReference type="EMBL" id="CP159925">
    <property type="protein sequence ID" value="XCO74252.1"/>
    <property type="molecule type" value="Genomic_DNA"/>
</dbReference>
<feature type="region of interest" description="Disordered" evidence="1">
    <location>
        <begin position="14"/>
        <end position="55"/>
    </location>
</feature>
<gene>
    <name evidence="2" type="ORF">ABU614_18000</name>
</gene>
<dbReference type="RefSeq" id="WP_363797115.1">
    <property type="nucleotide sequence ID" value="NZ_CP159925.1"/>
</dbReference>
<evidence type="ECO:0000313" key="2">
    <source>
        <dbReference type="EMBL" id="XCO74252.1"/>
    </source>
</evidence>
<name>A0AAU8MT12_9GAMM</name>
<proteinExistence type="predicted"/>
<dbReference type="Pfam" id="PF19265">
    <property type="entry name" value="DUF5908"/>
    <property type="match status" value="1"/>
</dbReference>
<evidence type="ECO:0000256" key="1">
    <source>
        <dbReference type="SAM" id="MobiDB-lite"/>
    </source>
</evidence>
<dbReference type="AlphaFoldDB" id="A0AAU8MT12"/>
<protein>
    <submittedName>
        <fullName evidence="2">DUF5908 family protein</fullName>
    </submittedName>
</protein>